<organism evidence="2 3">
    <name type="scientific">Candidatus Roizmanbacteria bacterium RIFCSPHIGHO2_01_FULL_39_12c</name>
    <dbReference type="NCBI Taxonomy" id="1802031"/>
    <lineage>
        <taxon>Bacteria</taxon>
        <taxon>Candidatus Roizmaniibacteriota</taxon>
    </lineage>
</organism>
<dbReference type="InterPro" id="IPR011009">
    <property type="entry name" value="Kinase-like_dom_sf"/>
</dbReference>
<evidence type="ECO:0000259" key="1">
    <source>
        <dbReference type="Pfam" id="PF01636"/>
    </source>
</evidence>
<evidence type="ECO:0000313" key="3">
    <source>
        <dbReference type="Proteomes" id="UP000177208"/>
    </source>
</evidence>
<dbReference type="SUPFAM" id="SSF56112">
    <property type="entry name" value="Protein kinase-like (PK-like)"/>
    <property type="match status" value="1"/>
</dbReference>
<proteinExistence type="predicted"/>
<comment type="caution">
    <text evidence="2">The sequence shown here is derived from an EMBL/GenBank/DDBJ whole genome shotgun (WGS) entry which is preliminary data.</text>
</comment>
<dbReference type="Gene3D" id="3.90.1200.10">
    <property type="match status" value="1"/>
</dbReference>
<name>A0A1F7GEV6_9BACT</name>
<protein>
    <recommendedName>
        <fullName evidence="1">Aminoglycoside phosphotransferase domain-containing protein</fullName>
    </recommendedName>
</protein>
<feature type="domain" description="Aminoglycoside phosphotransferase" evidence="1">
    <location>
        <begin position="162"/>
        <end position="273"/>
    </location>
</feature>
<dbReference type="AlphaFoldDB" id="A0A1F7GEV6"/>
<dbReference type="EMBL" id="MFZG01000008">
    <property type="protein sequence ID" value="OGK17426.1"/>
    <property type="molecule type" value="Genomic_DNA"/>
</dbReference>
<dbReference type="Proteomes" id="UP000177208">
    <property type="component" value="Unassembled WGS sequence"/>
</dbReference>
<reference evidence="2 3" key="1">
    <citation type="journal article" date="2016" name="Nat. Commun.">
        <title>Thousands of microbial genomes shed light on interconnected biogeochemical processes in an aquifer system.</title>
        <authorList>
            <person name="Anantharaman K."/>
            <person name="Brown C.T."/>
            <person name="Hug L.A."/>
            <person name="Sharon I."/>
            <person name="Castelle C.J."/>
            <person name="Probst A.J."/>
            <person name="Thomas B.C."/>
            <person name="Singh A."/>
            <person name="Wilkins M.J."/>
            <person name="Karaoz U."/>
            <person name="Brodie E.L."/>
            <person name="Williams K.H."/>
            <person name="Hubbard S.S."/>
            <person name="Banfield J.F."/>
        </authorList>
    </citation>
    <scope>NUCLEOTIDE SEQUENCE [LARGE SCALE GENOMIC DNA]</scope>
</reference>
<gene>
    <name evidence="2" type="ORF">A2774_05450</name>
</gene>
<accession>A0A1F7GEV6</accession>
<dbReference type="InterPro" id="IPR002575">
    <property type="entry name" value="Aminoglycoside_PTrfase"/>
</dbReference>
<evidence type="ECO:0000313" key="2">
    <source>
        <dbReference type="EMBL" id="OGK17426.1"/>
    </source>
</evidence>
<dbReference type="Pfam" id="PF01636">
    <property type="entry name" value="APH"/>
    <property type="match status" value="1"/>
</dbReference>
<sequence>MNEDYRYLIKSIFKLEKLSDPSFIQGSKKYNHPKTPVLPTSYKKRPYVIYKAIKSGKPVVVKILLRKNYKLFFARELFVIQNLGKLIPQSDKYLPELISFGLHPAPYFIIRFYSASEPMGNYNLLIADLPAGTLTELVGAIETLHLNRLEFEQKIAGLKLRSPFVNTEPYNFYISRFFQETKKYLVKMFGLAKTTRLQELFKQSKKAFTNSPEYFCWGDANPANVLYNKNTGKFIFIDFEKAGYSYPARDFTTLYYSIYLKDPKFAEHYVALLKQKFTDTDFWQIFYFKLLIYSFPRQFRYFKEQNEYLKQKKIVSCAKLTEKEYINYF</sequence>